<sequence>MKLIKVFALFLVLHGSAWAGAHFYLSQNKPEVLVVVDTSYAMKTKFSEVSDWIDDFESGSRYKTVVIGTDKALLGELSKLKAQSVIFRTAFGRMTDASLDRYAKYPAKERILLSDGTVKSKGWKVISF</sequence>
<name>A0A317C9B1_9GAMM</name>
<dbReference type="OrthoDB" id="5624586at2"/>
<keyword evidence="1" id="KW-0732">Signal</keyword>
<reference evidence="2 3" key="1">
    <citation type="submission" date="2018-05" db="EMBL/GenBank/DDBJ databases">
        <title>Leucothrix arctica sp. nov., isolated from Arctic seawater.</title>
        <authorList>
            <person name="Choi A."/>
            <person name="Baek K."/>
        </authorList>
    </citation>
    <scope>NUCLEOTIDE SEQUENCE [LARGE SCALE GENOMIC DNA]</scope>
    <source>
        <strain evidence="2 3">IMCC9719</strain>
    </source>
</reference>
<dbReference type="Proteomes" id="UP000245506">
    <property type="component" value="Unassembled WGS sequence"/>
</dbReference>
<dbReference type="AlphaFoldDB" id="A0A317C9B1"/>
<proteinExistence type="predicted"/>
<feature type="signal peptide" evidence="1">
    <location>
        <begin position="1"/>
        <end position="19"/>
    </location>
</feature>
<gene>
    <name evidence="2" type="ORF">DKT75_20140</name>
</gene>
<evidence type="ECO:0000313" key="3">
    <source>
        <dbReference type="Proteomes" id="UP000245506"/>
    </source>
</evidence>
<evidence type="ECO:0008006" key="4">
    <source>
        <dbReference type="Google" id="ProtNLM"/>
    </source>
</evidence>
<accession>A0A317C9B1</accession>
<keyword evidence="3" id="KW-1185">Reference proteome</keyword>
<evidence type="ECO:0000313" key="2">
    <source>
        <dbReference type="EMBL" id="PWQ93913.1"/>
    </source>
</evidence>
<dbReference type="EMBL" id="QGKL01000042">
    <property type="protein sequence ID" value="PWQ93913.1"/>
    <property type="molecule type" value="Genomic_DNA"/>
</dbReference>
<dbReference type="RefSeq" id="WP_109826355.1">
    <property type="nucleotide sequence ID" value="NZ_QGKL01000042.1"/>
</dbReference>
<protein>
    <recommendedName>
        <fullName evidence="4">DUF4440 domain-containing protein</fullName>
    </recommendedName>
</protein>
<comment type="caution">
    <text evidence="2">The sequence shown here is derived from an EMBL/GenBank/DDBJ whole genome shotgun (WGS) entry which is preliminary data.</text>
</comment>
<evidence type="ECO:0000256" key="1">
    <source>
        <dbReference type="SAM" id="SignalP"/>
    </source>
</evidence>
<organism evidence="2 3">
    <name type="scientific">Leucothrix arctica</name>
    <dbReference type="NCBI Taxonomy" id="1481894"/>
    <lineage>
        <taxon>Bacteria</taxon>
        <taxon>Pseudomonadati</taxon>
        <taxon>Pseudomonadota</taxon>
        <taxon>Gammaproteobacteria</taxon>
        <taxon>Thiotrichales</taxon>
        <taxon>Thiotrichaceae</taxon>
        <taxon>Leucothrix</taxon>
    </lineage>
</organism>
<feature type="chain" id="PRO_5016248930" description="DUF4440 domain-containing protein" evidence="1">
    <location>
        <begin position="20"/>
        <end position="128"/>
    </location>
</feature>